<keyword evidence="1" id="KW-1133">Transmembrane helix</keyword>
<keyword evidence="3" id="KW-1185">Reference proteome</keyword>
<proteinExistence type="predicted"/>
<evidence type="ECO:0000313" key="3">
    <source>
        <dbReference type="Proteomes" id="UP001153148"/>
    </source>
</evidence>
<sequence>MFGLLTYKNWMTIILYYNHAGLTMIYLMLLHYFRQLLILLLI</sequence>
<reference evidence="2" key="1">
    <citation type="submission" date="2021-03" db="EMBL/GenBank/DDBJ databases">
        <authorList>
            <person name="Tran Van P."/>
        </authorList>
    </citation>
    <scope>NUCLEOTIDE SEQUENCE</scope>
</reference>
<name>A0ABN7PBW2_TIMPD</name>
<evidence type="ECO:0000313" key="2">
    <source>
        <dbReference type="EMBL" id="CAG2063512.1"/>
    </source>
</evidence>
<feature type="transmembrane region" description="Helical" evidence="1">
    <location>
        <begin position="14"/>
        <end position="33"/>
    </location>
</feature>
<comment type="caution">
    <text evidence="2">The sequence shown here is derived from an EMBL/GenBank/DDBJ whole genome shotgun (WGS) entry which is preliminary data.</text>
</comment>
<dbReference type="Proteomes" id="UP001153148">
    <property type="component" value="Unassembled WGS sequence"/>
</dbReference>
<organism evidence="2 3">
    <name type="scientific">Timema podura</name>
    <name type="common">Walking stick</name>
    <dbReference type="NCBI Taxonomy" id="61482"/>
    <lineage>
        <taxon>Eukaryota</taxon>
        <taxon>Metazoa</taxon>
        <taxon>Ecdysozoa</taxon>
        <taxon>Arthropoda</taxon>
        <taxon>Hexapoda</taxon>
        <taxon>Insecta</taxon>
        <taxon>Pterygota</taxon>
        <taxon>Neoptera</taxon>
        <taxon>Polyneoptera</taxon>
        <taxon>Phasmatodea</taxon>
        <taxon>Timematodea</taxon>
        <taxon>Timematoidea</taxon>
        <taxon>Timematidae</taxon>
        <taxon>Timema</taxon>
    </lineage>
</organism>
<evidence type="ECO:0000256" key="1">
    <source>
        <dbReference type="SAM" id="Phobius"/>
    </source>
</evidence>
<dbReference type="EMBL" id="CAJPIN010026985">
    <property type="protein sequence ID" value="CAG2063512.1"/>
    <property type="molecule type" value="Genomic_DNA"/>
</dbReference>
<keyword evidence="1" id="KW-0812">Transmembrane</keyword>
<accession>A0ABN7PBW2</accession>
<keyword evidence="1" id="KW-0472">Membrane</keyword>
<gene>
    <name evidence="2" type="ORF">TPAB3V08_LOCUS10459</name>
</gene>
<protein>
    <submittedName>
        <fullName evidence="2">Uncharacterized protein</fullName>
    </submittedName>
</protein>